<keyword evidence="4" id="KW-1185">Reference proteome</keyword>
<dbReference type="GO" id="GO:0005737">
    <property type="term" value="C:cytoplasm"/>
    <property type="evidence" value="ECO:0007669"/>
    <property type="project" value="UniProtKB-ARBA"/>
</dbReference>
<evidence type="ECO:0000256" key="1">
    <source>
        <dbReference type="ARBA" id="ARBA00008563"/>
    </source>
</evidence>
<dbReference type="InterPro" id="IPR036164">
    <property type="entry name" value="bL21-like_sf"/>
</dbReference>
<name>A0ABD1E6N4_HYPHA</name>
<proteinExistence type="inferred from homology"/>
<dbReference type="PANTHER" id="PTHR21349:SF0">
    <property type="entry name" value="LARGE RIBOSOMAL SUBUNIT PROTEIN BL21M"/>
    <property type="match status" value="1"/>
</dbReference>
<dbReference type="PANTHER" id="PTHR21349">
    <property type="entry name" value="50S RIBOSOMAL PROTEIN L21"/>
    <property type="match status" value="1"/>
</dbReference>
<organism evidence="3 4">
    <name type="scientific">Hypothenemus hampei</name>
    <name type="common">Coffee berry borer</name>
    <dbReference type="NCBI Taxonomy" id="57062"/>
    <lineage>
        <taxon>Eukaryota</taxon>
        <taxon>Metazoa</taxon>
        <taxon>Ecdysozoa</taxon>
        <taxon>Arthropoda</taxon>
        <taxon>Hexapoda</taxon>
        <taxon>Insecta</taxon>
        <taxon>Pterygota</taxon>
        <taxon>Neoptera</taxon>
        <taxon>Endopterygota</taxon>
        <taxon>Coleoptera</taxon>
        <taxon>Polyphaga</taxon>
        <taxon>Cucujiformia</taxon>
        <taxon>Curculionidae</taxon>
        <taxon>Scolytinae</taxon>
        <taxon>Hypothenemus</taxon>
    </lineage>
</organism>
<reference evidence="3 4" key="1">
    <citation type="submission" date="2024-05" db="EMBL/GenBank/DDBJ databases">
        <title>Genetic variation in Jamaican populations of the coffee berry borer (Hypothenemus hampei).</title>
        <authorList>
            <person name="Errbii M."/>
            <person name="Myrie A."/>
        </authorList>
    </citation>
    <scope>NUCLEOTIDE SEQUENCE [LARGE SCALE GENOMIC DNA]</scope>
    <source>
        <strain evidence="3">JA-Hopewell-2020-01-JO</strain>
        <tissue evidence="3">Whole body</tissue>
    </source>
</reference>
<comment type="caution">
    <text evidence="3">The sequence shown here is derived from an EMBL/GenBank/DDBJ whole genome shotgun (WGS) entry which is preliminary data.</text>
</comment>
<dbReference type="Proteomes" id="UP001566132">
    <property type="component" value="Unassembled WGS sequence"/>
</dbReference>
<dbReference type="EMBL" id="JBDJPC010000011">
    <property type="protein sequence ID" value="KAL1489587.1"/>
    <property type="molecule type" value="Genomic_DNA"/>
</dbReference>
<dbReference type="AlphaFoldDB" id="A0ABD1E6N4"/>
<accession>A0ABD1E6N4</accession>
<dbReference type="Pfam" id="PF00829">
    <property type="entry name" value="Ribosomal_L21p"/>
    <property type="match status" value="1"/>
</dbReference>
<evidence type="ECO:0000313" key="4">
    <source>
        <dbReference type="Proteomes" id="UP001566132"/>
    </source>
</evidence>
<comment type="similarity">
    <text evidence="1">Belongs to the bacterial ribosomal protein bL21 family.</text>
</comment>
<dbReference type="InterPro" id="IPR028909">
    <property type="entry name" value="bL21-like"/>
</dbReference>
<evidence type="ECO:0000256" key="2">
    <source>
        <dbReference type="ARBA" id="ARBA00044129"/>
    </source>
</evidence>
<dbReference type="SUPFAM" id="SSF141091">
    <property type="entry name" value="L21p-like"/>
    <property type="match status" value="1"/>
</dbReference>
<protein>
    <recommendedName>
        <fullName evidence="2">Large ribosomal subunit protein bL21m</fullName>
    </recommendedName>
</protein>
<evidence type="ECO:0000313" key="3">
    <source>
        <dbReference type="EMBL" id="KAL1489587.1"/>
    </source>
</evidence>
<sequence>MAKLLPRFLADLTKLPFKNFTKLYKPESYLKPSPIKFARYFSTQPTQYEIVEEDKHQLTKEIIENVNTQVAQGKQGRLFAVVYVAGKQRKVTEGDVLVVEGYWPPECGDKILLSKVLLAGGTDFTLIGRPIVQSGLVNVEATVIEKTLSHTKTQFRKKRRKQYMRINFYKIPQTFLRINSVKLNGEVNNPPESFDYHNGHKVTSKYHKKGNCPLIPHLTVHILGICFRETTK</sequence>
<gene>
    <name evidence="3" type="ORF">ABEB36_013537</name>
</gene>